<dbReference type="SUPFAM" id="SSF50978">
    <property type="entry name" value="WD40 repeat-like"/>
    <property type="match status" value="1"/>
</dbReference>
<reference evidence="3 4" key="1">
    <citation type="submission" date="2015-07" db="EMBL/GenBank/DDBJ databases">
        <title>Draft Genome Sequence of Malassezia furfur CBS1878 and Malassezia pachydermatis CBS1879.</title>
        <authorList>
            <person name="Triana S."/>
            <person name="Ohm R."/>
            <person name="Gonzalez A."/>
            <person name="DeCock H."/>
            <person name="Restrepo S."/>
            <person name="Celis A."/>
        </authorList>
    </citation>
    <scope>NUCLEOTIDE SEQUENCE [LARGE SCALE GENOMIC DNA]</scope>
    <source>
        <strain evidence="3 4">CBS 1879</strain>
    </source>
</reference>
<dbReference type="VEuPathDB" id="FungiDB:Malapachy_3402"/>
<dbReference type="OrthoDB" id="429520at2759"/>
<dbReference type="PANTHER" id="PTHR12874">
    <property type="entry name" value="F-BOX ONLY PROTEIN 48-RELATED"/>
    <property type="match status" value="1"/>
</dbReference>
<dbReference type="GO" id="GO:0031146">
    <property type="term" value="P:SCF-dependent proteasomal ubiquitin-dependent protein catabolic process"/>
    <property type="evidence" value="ECO:0007669"/>
    <property type="project" value="TreeGrafter"/>
</dbReference>
<evidence type="ECO:0000259" key="2">
    <source>
        <dbReference type="PROSITE" id="PS50181"/>
    </source>
</evidence>
<proteinExistence type="predicted"/>
<protein>
    <submittedName>
        <fullName evidence="3">Cdc4 and related f-box and wd-40 protein</fullName>
    </submittedName>
</protein>
<dbReference type="Gene3D" id="1.20.1280.50">
    <property type="match status" value="1"/>
</dbReference>
<dbReference type="GO" id="GO:0005737">
    <property type="term" value="C:cytoplasm"/>
    <property type="evidence" value="ECO:0007669"/>
    <property type="project" value="TreeGrafter"/>
</dbReference>
<feature type="region of interest" description="Disordered" evidence="1">
    <location>
        <begin position="635"/>
        <end position="658"/>
    </location>
</feature>
<evidence type="ECO:0000313" key="3">
    <source>
        <dbReference type="EMBL" id="KOS16168.1"/>
    </source>
</evidence>
<dbReference type="AlphaFoldDB" id="A0A0M8MQ96"/>
<feature type="compositionally biased region" description="Low complexity" evidence="1">
    <location>
        <begin position="798"/>
        <end position="815"/>
    </location>
</feature>
<feature type="domain" description="F-box" evidence="2">
    <location>
        <begin position="37"/>
        <end position="83"/>
    </location>
</feature>
<dbReference type="Gene3D" id="6.10.140.100">
    <property type="match status" value="1"/>
</dbReference>
<dbReference type="PROSITE" id="PS50181">
    <property type="entry name" value="FBOX"/>
    <property type="match status" value="1"/>
</dbReference>
<dbReference type="STRING" id="77020.A0A0M8MQ96"/>
<feature type="compositionally biased region" description="Low complexity" evidence="1">
    <location>
        <begin position="824"/>
        <end position="833"/>
    </location>
</feature>
<sequence length="910" mass="99047">MEMASLPSTSSTPMPVRGEGADRAGPMAPASPEAPSQGEIAKLAPETLARVFAYLDPRSLSQCAQTCRAWNAIVSLDTTWRAALMVSFGLEEREERIIAASAASGDPAWLALRTAPALRRMQPSWRGEYFARTALLRRWRKSRMPTVLTDPRISQIDMLALSASHRFVLSLSYGFSVASRSNAITGKVAKDFLDAQGLTTRSANGYPNVEHSPVTTSMATDATASRIVWGHRSGDISLTTIDWRGQNARGTVHNRAWPAGRAHAAPVTAIHVVPPPDRGGMHSEERYRQQLSQLGDMASTFATAAADGTVMVWHPKLSEPLWRGTAYTSSPDHPTPIGSHVVTHVEYAPCHGALVAARRDGALVVWQSIPWGRIVRDALEAARAHTTIEPATEGERRHIPALKAEQPLATMALDAMDDRLACLLHYTNDRVFFRVDIHGTDVHTTVFGAPRASPLTCLRCEWDVRSKPLPLPASIVARLRASRLQERKFVCAGTASGAVGVWEWDAEGEPWQAKEQALWQGTDAVPTARQVRPALVFDGHHHAITAIACTPALILIGCEDGMMKALDALAGHVVRVFHERAARRHPARMLAEGMLSEDDAARFRVHHIIAAHDMLVASIGRQVLSWRTHDEAAAPVDPKGAKAHRAKAGMSERGRMRADWDRVVQEEQQHMQYEREAAAATQAERAAMVQRVHGALDEDAALDYALMLSREDSAAASNMDDLSSDLMYGLDDLDLDVHDGDSDATPLSPSLPSRRTRDPWHTRSSAAGSPHDAYSQSWSKLRTIPRPTSHAEMRGVGSTSSSLSSCSPSMPQHSPLEWPVPTQASSSRPMARSPASLGAWATKSPTLRAVDAPASHSSTGRSALVAQTPRLPRAEKAATSQDDEMDDDLRLALALSLTEYEATQSDHSKK</sequence>
<evidence type="ECO:0000313" key="4">
    <source>
        <dbReference type="Proteomes" id="UP000037751"/>
    </source>
</evidence>
<dbReference type="InterPro" id="IPR036047">
    <property type="entry name" value="F-box-like_dom_sf"/>
</dbReference>
<dbReference type="InterPro" id="IPR015943">
    <property type="entry name" value="WD40/YVTN_repeat-like_dom_sf"/>
</dbReference>
<dbReference type="Proteomes" id="UP000037751">
    <property type="component" value="Unassembled WGS sequence"/>
</dbReference>
<dbReference type="SMART" id="SM00256">
    <property type="entry name" value="FBOX"/>
    <property type="match status" value="1"/>
</dbReference>
<dbReference type="PROSITE" id="PS50330">
    <property type="entry name" value="UIM"/>
    <property type="match status" value="1"/>
</dbReference>
<dbReference type="InterPro" id="IPR036322">
    <property type="entry name" value="WD40_repeat_dom_sf"/>
</dbReference>
<feature type="region of interest" description="Disordered" evidence="1">
    <location>
        <begin position="739"/>
        <end position="833"/>
    </location>
</feature>
<evidence type="ECO:0000256" key="1">
    <source>
        <dbReference type="SAM" id="MobiDB-lite"/>
    </source>
</evidence>
<feature type="region of interest" description="Disordered" evidence="1">
    <location>
        <begin position="851"/>
        <end position="885"/>
    </location>
</feature>
<dbReference type="PANTHER" id="PTHR12874:SF9">
    <property type="entry name" value="F-BOX ONLY PROTEIN 48"/>
    <property type="match status" value="1"/>
</dbReference>
<feature type="compositionally biased region" description="Polar residues" evidence="1">
    <location>
        <begin position="1"/>
        <end position="13"/>
    </location>
</feature>
<dbReference type="SMART" id="SM00726">
    <property type="entry name" value="UIM"/>
    <property type="match status" value="2"/>
</dbReference>
<dbReference type="EMBL" id="LGAV01000001">
    <property type="protein sequence ID" value="KOS16168.1"/>
    <property type="molecule type" value="Genomic_DNA"/>
</dbReference>
<keyword evidence="4" id="KW-1185">Reference proteome</keyword>
<dbReference type="InterPro" id="IPR003903">
    <property type="entry name" value="UIM_dom"/>
</dbReference>
<dbReference type="SUPFAM" id="SSF81383">
    <property type="entry name" value="F-box domain"/>
    <property type="match status" value="1"/>
</dbReference>
<comment type="caution">
    <text evidence="3">The sequence shown here is derived from an EMBL/GenBank/DDBJ whole genome shotgun (WGS) entry which is preliminary data.</text>
</comment>
<gene>
    <name evidence="3" type="ORF">Malapachy_3402</name>
</gene>
<dbReference type="RefSeq" id="XP_017993800.1">
    <property type="nucleotide sequence ID" value="XM_018137872.1"/>
</dbReference>
<dbReference type="SMART" id="SM00320">
    <property type="entry name" value="WD40"/>
    <property type="match status" value="3"/>
</dbReference>
<dbReference type="GO" id="GO:0019005">
    <property type="term" value="C:SCF ubiquitin ligase complex"/>
    <property type="evidence" value="ECO:0007669"/>
    <property type="project" value="TreeGrafter"/>
</dbReference>
<accession>A0A0M8MQ96</accession>
<name>A0A0M8MQ96_9BASI</name>
<dbReference type="InterPro" id="IPR001680">
    <property type="entry name" value="WD40_rpt"/>
</dbReference>
<dbReference type="GeneID" id="28729748"/>
<organism evidence="3 4">
    <name type="scientific">Malassezia pachydermatis</name>
    <dbReference type="NCBI Taxonomy" id="77020"/>
    <lineage>
        <taxon>Eukaryota</taxon>
        <taxon>Fungi</taxon>
        <taxon>Dikarya</taxon>
        <taxon>Basidiomycota</taxon>
        <taxon>Ustilaginomycotina</taxon>
        <taxon>Malasseziomycetes</taxon>
        <taxon>Malasseziales</taxon>
        <taxon>Malasseziaceae</taxon>
        <taxon>Malassezia</taxon>
    </lineage>
</organism>
<feature type="region of interest" description="Disordered" evidence="1">
    <location>
        <begin position="1"/>
        <end position="37"/>
    </location>
</feature>
<dbReference type="Pfam" id="PF12937">
    <property type="entry name" value="F-box-like"/>
    <property type="match status" value="1"/>
</dbReference>
<dbReference type="Gene3D" id="2.130.10.10">
    <property type="entry name" value="YVTN repeat-like/Quinoprotein amine dehydrogenase"/>
    <property type="match status" value="2"/>
</dbReference>
<dbReference type="CDD" id="cd09917">
    <property type="entry name" value="F-box_SF"/>
    <property type="match status" value="1"/>
</dbReference>
<dbReference type="InterPro" id="IPR001810">
    <property type="entry name" value="F-box_dom"/>
</dbReference>